<feature type="domain" description="Methylated-DNA-[protein]-cysteine S-methyltransferase DNA binding" evidence="2">
    <location>
        <begin position="6"/>
        <end position="83"/>
    </location>
</feature>
<dbReference type="Gene3D" id="1.10.10.10">
    <property type="entry name" value="Winged helix-like DNA-binding domain superfamily/Winged helix DNA-binding domain"/>
    <property type="match status" value="1"/>
</dbReference>
<gene>
    <name evidence="3" type="ORF">K7C98_33325</name>
</gene>
<dbReference type="InterPro" id="IPR052520">
    <property type="entry name" value="ATL_DNA_repair"/>
</dbReference>
<dbReference type="SUPFAM" id="SSF46767">
    <property type="entry name" value="Methylated DNA-protein cysteine methyltransferase, C-terminal domain"/>
    <property type="match status" value="1"/>
</dbReference>
<evidence type="ECO:0000259" key="2">
    <source>
        <dbReference type="Pfam" id="PF01035"/>
    </source>
</evidence>
<keyword evidence="1" id="KW-0227">DNA damage</keyword>
<sequence length="106" mass="11730">MHPDYARIYATIQRIPRGRVATYGQIAELAGLPGRARQVGYALHALPGGSPVPWQRVLNARGEISLPGASGARQRTLLIEEGVEFGDSGRIDLATYQWRPRPARRR</sequence>
<dbReference type="InterPro" id="IPR036217">
    <property type="entry name" value="MethylDNA_cys_MeTrfase_DNAb"/>
</dbReference>
<evidence type="ECO:0000313" key="3">
    <source>
        <dbReference type="EMBL" id="MBZ5714141.1"/>
    </source>
</evidence>
<comment type="caution">
    <text evidence="3">The sequence shown here is derived from an EMBL/GenBank/DDBJ whole genome shotgun (WGS) entry which is preliminary data.</text>
</comment>
<reference evidence="3" key="1">
    <citation type="submission" date="2021-08" db="EMBL/GenBank/DDBJ databases">
        <authorList>
            <person name="Stevens D.C."/>
        </authorList>
    </citation>
    <scope>NUCLEOTIDE SEQUENCE</scope>
    <source>
        <strain evidence="3">DSM 53165</strain>
    </source>
</reference>
<dbReference type="RefSeq" id="WP_224195873.1">
    <property type="nucleotide sequence ID" value="NZ_JAIRAU010000047.1"/>
</dbReference>
<keyword evidence="4" id="KW-1185">Reference proteome</keyword>
<dbReference type="CDD" id="cd06445">
    <property type="entry name" value="ATase"/>
    <property type="match status" value="1"/>
</dbReference>
<name>A0ABS7U126_9BACT</name>
<evidence type="ECO:0000313" key="4">
    <source>
        <dbReference type="Proteomes" id="UP001139031"/>
    </source>
</evidence>
<proteinExistence type="predicted"/>
<dbReference type="InterPro" id="IPR036388">
    <property type="entry name" value="WH-like_DNA-bd_sf"/>
</dbReference>
<dbReference type="PANTHER" id="PTHR42942:SF1">
    <property type="entry name" value="ALKYLTRANSFERASE-LIKE PROTEIN 1"/>
    <property type="match status" value="1"/>
</dbReference>
<dbReference type="EMBL" id="JAIRAU010000047">
    <property type="protein sequence ID" value="MBZ5714141.1"/>
    <property type="molecule type" value="Genomic_DNA"/>
</dbReference>
<protein>
    <submittedName>
        <fullName evidence="3">MGMT family protein</fullName>
    </submittedName>
</protein>
<dbReference type="Pfam" id="PF01035">
    <property type="entry name" value="DNA_binding_1"/>
    <property type="match status" value="1"/>
</dbReference>
<evidence type="ECO:0000256" key="1">
    <source>
        <dbReference type="ARBA" id="ARBA00022763"/>
    </source>
</evidence>
<dbReference type="Proteomes" id="UP001139031">
    <property type="component" value="Unassembled WGS sequence"/>
</dbReference>
<dbReference type="PANTHER" id="PTHR42942">
    <property type="entry name" value="6-O-METHYLGUANINE DNA METHYLTRANSFERASE"/>
    <property type="match status" value="1"/>
</dbReference>
<accession>A0ABS7U126</accession>
<organism evidence="3 4">
    <name type="scientific">Nannocystis pusilla</name>
    <dbReference type="NCBI Taxonomy" id="889268"/>
    <lineage>
        <taxon>Bacteria</taxon>
        <taxon>Pseudomonadati</taxon>
        <taxon>Myxococcota</taxon>
        <taxon>Polyangia</taxon>
        <taxon>Nannocystales</taxon>
        <taxon>Nannocystaceae</taxon>
        <taxon>Nannocystis</taxon>
    </lineage>
</organism>
<dbReference type="InterPro" id="IPR014048">
    <property type="entry name" value="MethylDNA_cys_MeTrfase_DNA-bd"/>
</dbReference>